<dbReference type="EMBL" id="KV929339">
    <property type="protein sequence ID" value="PIO34356.1"/>
    <property type="molecule type" value="Genomic_DNA"/>
</dbReference>
<dbReference type="AlphaFoldDB" id="A0A2G9S2J4"/>
<accession>A0A2G9S2J4</accession>
<dbReference type="Proteomes" id="UP000228934">
    <property type="component" value="Unassembled WGS sequence"/>
</dbReference>
<proteinExistence type="predicted"/>
<reference evidence="2" key="1">
    <citation type="journal article" date="2017" name="Nat. Commun.">
        <title>The North American bullfrog draft genome provides insight into hormonal regulation of long noncoding RNA.</title>
        <authorList>
            <person name="Hammond S.A."/>
            <person name="Warren R.L."/>
            <person name="Vandervalk B.P."/>
            <person name="Kucuk E."/>
            <person name="Khan H."/>
            <person name="Gibb E.A."/>
            <person name="Pandoh P."/>
            <person name="Kirk H."/>
            <person name="Zhao Y."/>
            <person name="Jones M."/>
            <person name="Mungall A.J."/>
            <person name="Coope R."/>
            <person name="Pleasance S."/>
            <person name="Moore R.A."/>
            <person name="Holt R.A."/>
            <person name="Round J.M."/>
            <person name="Ohora S."/>
            <person name="Walle B.V."/>
            <person name="Veldhoen N."/>
            <person name="Helbing C.C."/>
            <person name="Birol I."/>
        </authorList>
    </citation>
    <scope>NUCLEOTIDE SEQUENCE [LARGE SCALE GENOMIC DNA]</scope>
</reference>
<organism evidence="1 2">
    <name type="scientific">Aquarana catesbeiana</name>
    <name type="common">American bullfrog</name>
    <name type="synonym">Rana catesbeiana</name>
    <dbReference type="NCBI Taxonomy" id="8400"/>
    <lineage>
        <taxon>Eukaryota</taxon>
        <taxon>Metazoa</taxon>
        <taxon>Chordata</taxon>
        <taxon>Craniata</taxon>
        <taxon>Vertebrata</taxon>
        <taxon>Euteleostomi</taxon>
        <taxon>Amphibia</taxon>
        <taxon>Batrachia</taxon>
        <taxon>Anura</taxon>
        <taxon>Neobatrachia</taxon>
        <taxon>Ranoidea</taxon>
        <taxon>Ranidae</taxon>
        <taxon>Aquarana</taxon>
    </lineage>
</organism>
<protein>
    <submittedName>
        <fullName evidence="1">Uncharacterized protein</fullName>
    </submittedName>
</protein>
<evidence type="ECO:0000313" key="1">
    <source>
        <dbReference type="EMBL" id="PIO34356.1"/>
    </source>
</evidence>
<sequence>MWRKERWLRLSPQQVMCMLWKYNLLISPLTVHKG</sequence>
<gene>
    <name evidence="1" type="ORF">AB205_0093020</name>
</gene>
<name>A0A2G9S2J4_AQUCT</name>
<keyword evidence="2" id="KW-1185">Reference proteome</keyword>
<evidence type="ECO:0000313" key="2">
    <source>
        <dbReference type="Proteomes" id="UP000228934"/>
    </source>
</evidence>